<keyword evidence="2" id="KW-1185">Reference proteome</keyword>
<dbReference type="Proteomes" id="UP001056120">
    <property type="component" value="Linkage Group LG25"/>
</dbReference>
<dbReference type="EMBL" id="CM042042">
    <property type="protein sequence ID" value="KAI3706112.1"/>
    <property type="molecule type" value="Genomic_DNA"/>
</dbReference>
<gene>
    <name evidence="1" type="ORF">L1987_76368</name>
</gene>
<name>A0ACB9A7J8_9ASTR</name>
<reference evidence="2" key="1">
    <citation type="journal article" date="2022" name="Mol. Ecol. Resour.">
        <title>The genomes of chicory, endive, great burdock and yacon provide insights into Asteraceae palaeo-polyploidization history and plant inulin production.</title>
        <authorList>
            <person name="Fan W."/>
            <person name="Wang S."/>
            <person name="Wang H."/>
            <person name="Wang A."/>
            <person name="Jiang F."/>
            <person name="Liu H."/>
            <person name="Zhao H."/>
            <person name="Xu D."/>
            <person name="Zhang Y."/>
        </authorList>
    </citation>
    <scope>NUCLEOTIDE SEQUENCE [LARGE SCALE GENOMIC DNA]</scope>
    <source>
        <strain evidence="2">cv. Yunnan</strain>
    </source>
</reference>
<reference evidence="1 2" key="2">
    <citation type="journal article" date="2022" name="Mol. Ecol. Resour.">
        <title>The genomes of chicory, endive, great burdock and yacon provide insights into Asteraceae paleo-polyploidization history and plant inulin production.</title>
        <authorList>
            <person name="Fan W."/>
            <person name="Wang S."/>
            <person name="Wang H."/>
            <person name="Wang A."/>
            <person name="Jiang F."/>
            <person name="Liu H."/>
            <person name="Zhao H."/>
            <person name="Xu D."/>
            <person name="Zhang Y."/>
        </authorList>
    </citation>
    <scope>NUCLEOTIDE SEQUENCE [LARGE SCALE GENOMIC DNA]</scope>
    <source>
        <strain evidence="2">cv. Yunnan</strain>
        <tissue evidence="1">Leaves</tissue>
    </source>
</reference>
<evidence type="ECO:0000313" key="2">
    <source>
        <dbReference type="Proteomes" id="UP001056120"/>
    </source>
</evidence>
<evidence type="ECO:0000313" key="1">
    <source>
        <dbReference type="EMBL" id="KAI3706112.1"/>
    </source>
</evidence>
<organism evidence="1 2">
    <name type="scientific">Smallanthus sonchifolius</name>
    <dbReference type="NCBI Taxonomy" id="185202"/>
    <lineage>
        <taxon>Eukaryota</taxon>
        <taxon>Viridiplantae</taxon>
        <taxon>Streptophyta</taxon>
        <taxon>Embryophyta</taxon>
        <taxon>Tracheophyta</taxon>
        <taxon>Spermatophyta</taxon>
        <taxon>Magnoliopsida</taxon>
        <taxon>eudicotyledons</taxon>
        <taxon>Gunneridae</taxon>
        <taxon>Pentapetalae</taxon>
        <taxon>asterids</taxon>
        <taxon>campanulids</taxon>
        <taxon>Asterales</taxon>
        <taxon>Asteraceae</taxon>
        <taxon>Asteroideae</taxon>
        <taxon>Heliantheae alliance</taxon>
        <taxon>Millerieae</taxon>
        <taxon>Smallanthus</taxon>
    </lineage>
</organism>
<sequence>MVASRCLVEQQKSFFHNWDEKSQLLLGVRRANRQQTDSPSSVLSADSMHIGVLAAAAHAAANRSPFTIFYNPRACPSEFVIPLVKYRKSVYGNQLSIGMRFGMMFETEDSGKRRYMGTITGISDLDPLRWPGSKWHNLQVEWDESGCGDKPNRVSPWDIETPESLFIFPPLTSTLKRPFISSFTGEPPEWDNMVARPFIRATEAINASNPSMLANMLTKPQTINNMGPISPAIQKVVATSEAVKPEPSPLEPTINPQDLVNELPILNHLSPVEQLDPSLCSSFPALGQETWDSHDDVHNGGSSVVDPSVSSVVLDDFCWFKDGDYKDPSGYLVNNNFSSSHEIHDASGGTSSSNGEFNDIGIMQNGSWPQMGRPPRVRTYTKIQKEGSVGRSIDVSSFKNYDELRSEIERMFGFEGLLNDTIGSGWKLVYVDFENDVLLLGDDPWEEFVGCVRCIRILSPCEVRQMGDEGMQLLNNSTAALQALIA</sequence>
<protein>
    <submittedName>
        <fullName evidence="1">Uncharacterized protein</fullName>
    </submittedName>
</protein>
<comment type="caution">
    <text evidence="1">The sequence shown here is derived from an EMBL/GenBank/DDBJ whole genome shotgun (WGS) entry which is preliminary data.</text>
</comment>
<proteinExistence type="predicted"/>
<accession>A0ACB9A7J8</accession>